<evidence type="ECO:0000313" key="4">
    <source>
        <dbReference type="EMBL" id="KAL3793518.1"/>
    </source>
</evidence>
<feature type="domain" description="AB hydrolase-1" evidence="3">
    <location>
        <begin position="84"/>
        <end position="387"/>
    </location>
</feature>
<comment type="caution">
    <text evidence="4">The sequence shown here is derived from an EMBL/GenBank/DDBJ whole genome shotgun (WGS) entry which is preliminary data.</text>
</comment>
<evidence type="ECO:0000256" key="2">
    <source>
        <dbReference type="ARBA" id="ARBA00022801"/>
    </source>
</evidence>
<dbReference type="PANTHER" id="PTHR43798">
    <property type="entry name" value="MONOACYLGLYCEROL LIPASE"/>
    <property type="match status" value="1"/>
</dbReference>
<keyword evidence="2" id="KW-0378">Hydrolase</keyword>
<gene>
    <name evidence="4" type="ORF">HJC23_007258</name>
</gene>
<dbReference type="InterPro" id="IPR000073">
    <property type="entry name" value="AB_hydrolase_1"/>
</dbReference>
<organism evidence="4 5">
    <name type="scientific">Cyclotella cryptica</name>
    <dbReference type="NCBI Taxonomy" id="29204"/>
    <lineage>
        <taxon>Eukaryota</taxon>
        <taxon>Sar</taxon>
        <taxon>Stramenopiles</taxon>
        <taxon>Ochrophyta</taxon>
        <taxon>Bacillariophyta</taxon>
        <taxon>Coscinodiscophyceae</taxon>
        <taxon>Thalassiosirophycidae</taxon>
        <taxon>Stephanodiscales</taxon>
        <taxon>Stephanodiscaceae</taxon>
        <taxon>Cyclotella</taxon>
    </lineage>
</organism>
<dbReference type="Proteomes" id="UP001516023">
    <property type="component" value="Unassembled WGS sequence"/>
</dbReference>
<evidence type="ECO:0000256" key="1">
    <source>
        <dbReference type="ARBA" id="ARBA00008645"/>
    </source>
</evidence>
<dbReference type="InterPro" id="IPR050266">
    <property type="entry name" value="AB_hydrolase_sf"/>
</dbReference>
<dbReference type="InterPro" id="IPR029058">
    <property type="entry name" value="AB_hydrolase_fold"/>
</dbReference>
<reference evidence="4 5" key="1">
    <citation type="journal article" date="2020" name="G3 (Bethesda)">
        <title>Improved Reference Genome for Cyclotella cryptica CCMP332, a Model for Cell Wall Morphogenesis, Salinity Adaptation, and Lipid Production in Diatoms (Bacillariophyta).</title>
        <authorList>
            <person name="Roberts W.R."/>
            <person name="Downey K.M."/>
            <person name="Ruck E.C."/>
            <person name="Traller J.C."/>
            <person name="Alverson A.J."/>
        </authorList>
    </citation>
    <scope>NUCLEOTIDE SEQUENCE [LARGE SCALE GENOMIC DNA]</scope>
    <source>
        <strain evidence="4 5">CCMP332</strain>
    </source>
</reference>
<dbReference type="GO" id="GO:0016787">
    <property type="term" value="F:hydrolase activity"/>
    <property type="evidence" value="ECO:0007669"/>
    <property type="project" value="UniProtKB-KW"/>
</dbReference>
<dbReference type="PANTHER" id="PTHR43798:SF14">
    <property type="entry name" value="SERINE HYDROLASE-LIKE PROTEIN DDB_G0286239"/>
    <property type="match status" value="1"/>
</dbReference>
<dbReference type="SUPFAM" id="SSF53474">
    <property type="entry name" value="alpha/beta-Hydrolases"/>
    <property type="match status" value="1"/>
</dbReference>
<dbReference type="Pfam" id="PF12697">
    <property type="entry name" value="Abhydrolase_6"/>
    <property type="match status" value="1"/>
</dbReference>
<proteinExistence type="inferred from homology"/>
<accession>A0ABD3Q020</accession>
<sequence length="405" mass="43785">MAKRSSTLCYAINLAITSTIRHNHSISTTTVSAMSTMTPRSSFTPKTATVAERSFVCSDGVRLASRYWTNFGDADTNNLHTRKLICLHGWLDNAASFNRLAPALIDSLSSYENSEQTTTEHIKPTEIIALDFPGHGLSGHKSPDGPPQLLAEYVYYVAECVEALKWGSGGSSAASGEGDQQSDKITVIGHSMGAGVSVVFAAAFPELCSSLILLEGGGPLARNAKDCARHVRAACQRRLKSNKLLFSKDSSDGKNSGVRVYPNLGAAVEARLATVKRMPGEQYMSEEAAEDLVSRALVPASSGSTESTAVIFRHDPRLQWPSLQYFTREQVEACYHDLHEANVPVCVLIAEDGYPVDSLSEKAMAEILKPGFVKKLSGSHHFHADPDSVGPVVDEIVKFVKENNL</sequence>
<comment type="similarity">
    <text evidence="1">Belongs to the AB hydrolase superfamily.</text>
</comment>
<name>A0ABD3Q020_9STRA</name>
<keyword evidence="5" id="KW-1185">Reference proteome</keyword>
<protein>
    <recommendedName>
        <fullName evidence="3">AB hydrolase-1 domain-containing protein</fullName>
    </recommendedName>
</protein>
<dbReference type="AlphaFoldDB" id="A0ABD3Q020"/>
<evidence type="ECO:0000313" key="5">
    <source>
        <dbReference type="Proteomes" id="UP001516023"/>
    </source>
</evidence>
<dbReference type="EMBL" id="JABMIG020000090">
    <property type="protein sequence ID" value="KAL3793518.1"/>
    <property type="molecule type" value="Genomic_DNA"/>
</dbReference>
<dbReference type="Gene3D" id="3.40.50.1820">
    <property type="entry name" value="alpha/beta hydrolase"/>
    <property type="match status" value="1"/>
</dbReference>
<evidence type="ECO:0000259" key="3">
    <source>
        <dbReference type="Pfam" id="PF12697"/>
    </source>
</evidence>